<reference evidence="10 11" key="1">
    <citation type="submission" date="2017-02" db="EMBL/GenBank/DDBJ databases">
        <authorList>
            <person name="Peterson S.W."/>
        </authorList>
    </citation>
    <scope>NUCLEOTIDE SEQUENCE [LARGE SCALE GENOMIC DNA]</scope>
    <source>
        <strain evidence="10 11">M1</strain>
    </source>
</reference>
<dbReference type="Gene3D" id="2.60.98.20">
    <property type="entry name" value="Flagellar hook protein FlgE"/>
    <property type="match status" value="1"/>
</dbReference>
<comment type="similarity">
    <text evidence="2 5">Belongs to the flagella basal body rod proteins family.</text>
</comment>
<dbReference type="InterPro" id="IPR037058">
    <property type="entry name" value="Falgellar_hook_FlgE_sf"/>
</dbReference>
<feature type="domain" description="Flagellar basal body rod protein N-terminal" evidence="6">
    <location>
        <begin position="5"/>
        <end position="35"/>
    </location>
</feature>
<dbReference type="InterPro" id="IPR010930">
    <property type="entry name" value="Flg_bb/hook_C_dom"/>
</dbReference>
<dbReference type="Pfam" id="PF06429">
    <property type="entry name" value="Flg_bbr_C"/>
    <property type="match status" value="1"/>
</dbReference>
<feature type="domain" description="Flagellar hook protein FlgE/F/G-like D1" evidence="9">
    <location>
        <begin position="95"/>
        <end position="168"/>
    </location>
</feature>
<keyword evidence="10" id="KW-0969">Cilium</keyword>
<dbReference type="InterPro" id="IPR037925">
    <property type="entry name" value="FlgE/F/G-like"/>
</dbReference>
<name>A0A1T5LEC3_9FIRM</name>
<sequence length="446" mass="47738">MMRSMYSGVSGLRVHQAKMDVIGNNIANVNTVGFKRSAVTFQEVFSQTLKGAGSPQGGRGGTNPQQIGLGVNVASINVNHTKGATQRTDYLTDLMVDGNGYFILANDVNAQNRFYTRAGNFTVDKAGFLVAPNGYKVLDENMKPIQINKSESKAATATSEIKLKGNINYNDSEYTTTVDIYDSLGDVHTLTIEFGEVVDDGNTATKDSYREIVVKDESGTVIFGSESTASTDAADKRYLKFDSNGNYVFDPTGTDSGIFQGAYDTTNSCFIASGTSVKDTATLSFSGAADIKLTFDDKMFLDDNNNVLFTQQSNISDAKGVAVDGNTAGSINDFTISPNGEVVGIFTNGERKTLARIGLADFDNPAGLLKIGGNMFIDSPNSGTPKYGAPSTGSFGDLSPGALEMSNVDLSLEFTDMISTQRGFQANSRIITTTDEMLQELVNLKR</sequence>
<keyword evidence="4 5" id="KW-0975">Bacterial flagellum</keyword>
<dbReference type="GO" id="GO:0071978">
    <property type="term" value="P:bacterial-type flagellum-dependent swarming motility"/>
    <property type="evidence" value="ECO:0007669"/>
    <property type="project" value="TreeGrafter"/>
</dbReference>
<accession>A0A1T5LEC3</accession>
<dbReference type="Pfam" id="PF22692">
    <property type="entry name" value="LlgE_F_G_D1"/>
    <property type="match status" value="1"/>
</dbReference>
<evidence type="ECO:0000256" key="1">
    <source>
        <dbReference type="ARBA" id="ARBA00004117"/>
    </source>
</evidence>
<dbReference type="RefSeq" id="WP_079492460.1">
    <property type="nucleotide sequence ID" value="NZ_FUZT01000006.1"/>
</dbReference>
<organism evidence="10 11">
    <name type="scientific">Maledivibacter halophilus</name>
    <dbReference type="NCBI Taxonomy" id="36842"/>
    <lineage>
        <taxon>Bacteria</taxon>
        <taxon>Bacillati</taxon>
        <taxon>Bacillota</taxon>
        <taxon>Clostridia</taxon>
        <taxon>Peptostreptococcales</taxon>
        <taxon>Caminicellaceae</taxon>
        <taxon>Maledivibacter</taxon>
    </lineage>
</organism>
<dbReference type="PANTHER" id="PTHR30435">
    <property type="entry name" value="FLAGELLAR PROTEIN"/>
    <property type="match status" value="1"/>
</dbReference>
<dbReference type="STRING" id="36842.SAMN02194393_02854"/>
<dbReference type="InterPro" id="IPR011491">
    <property type="entry name" value="FlgE_D2"/>
</dbReference>
<feature type="domain" description="Flagellar hook protein FlgE D2" evidence="8">
    <location>
        <begin position="170"/>
        <end position="325"/>
    </location>
</feature>
<comment type="subcellular location">
    <subcellularLocation>
        <location evidence="1 5">Bacterial flagellum basal body</location>
    </subcellularLocation>
</comment>
<evidence type="ECO:0000259" key="7">
    <source>
        <dbReference type="Pfam" id="PF06429"/>
    </source>
</evidence>
<dbReference type="PANTHER" id="PTHR30435:SF1">
    <property type="entry name" value="FLAGELLAR HOOK PROTEIN FLGE"/>
    <property type="match status" value="1"/>
</dbReference>
<dbReference type="Pfam" id="PF07559">
    <property type="entry name" value="FlgE_D2"/>
    <property type="match status" value="1"/>
</dbReference>
<dbReference type="InterPro" id="IPR020013">
    <property type="entry name" value="Flagellar_FlgE/F/G"/>
</dbReference>
<gene>
    <name evidence="10" type="ORF">SAMN02194393_02854</name>
</gene>
<dbReference type="SUPFAM" id="SSF117143">
    <property type="entry name" value="Flagellar hook protein flgE"/>
    <property type="match status" value="1"/>
</dbReference>
<keyword evidence="11" id="KW-1185">Reference proteome</keyword>
<dbReference type="NCBIfam" id="TIGR03506">
    <property type="entry name" value="FlgEFG_subfam"/>
    <property type="match status" value="1"/>
</dbReference>
<dbReference type="OrthoDB" id="9804559at2"/>
<keyword evidence="10" id="KW-0282">Flagellum</keyword>
<proteinExistence type="inferred from homology"/>
<dbReference type="InterPro" id="IPR001444">
    <property type="entry name" value="Flag_bb_rod_N"/>
</dbReference>
<dbReference type="GO" id="GO:0005829">
    <property type="term" value="C:cytosol"/>
    <property type="evidence" value="ECO:0007669"/>
    <property type="project" value="TreeGrafter"/>
</dbReference>
<dbReference type="GO" id="GO:0009424">
    <property type="term" value="C:bacterial-type flagellum hook"/>
    <property type="evidence" value="ECO:0007669"/>
    <property type="project" value="TreeGrafter"/>
</dbReference>
<evidence type="ECO:0000313" key="11">
    <source>
        <dbReference type="Proteomes" id="UP000190285"/>
    </source>
</evidence>
<feature type="domain" description="Flagellar basal-body/hook protein C-terminal" evidence="7">
    <location>
        <begin position="400"/>
        <end position="444"/>
    </location>
</feature>
<dbReference type="InterPro" id="IPR053967">
    <property type="entry name" value="LlgE_F_G-like_D1"/>
</dbReference>
<evidence type="ECO:0000259" key="9">
    <source>
        <dbReference type="Pfam" id="PF22692"/>
    </source>
</evidence>
<comment type="function">
    <text evidence="5">A flexible structure which links the flagellar filament to the drive apparatus in the basal body.</text>
</comment>
<evidence type="ECO:0000256" key="2">
    <source>
        <dbReference type="ARBA" id="ARBA00009677"/>
    </source>
</evidence>
<keyword evidence="10" id="KW-0966">Cell projection</keyword>
<evidence type="ECO:0000259" key="8">
    <source>
        <dbReference type="Pfam" id="PF07559"/>
    </source>
</evidence>
<evidence type="ECO:0000256" key="5">
    <source>
        <dbReference type="RuleBase" id="RU362116"/>
    </source>
</evidence>
<evidence type="ECO:0000256" key="4">
    <source>
        <dbReference type="ARBA" id="ARBA00023143"/>
    </source>
</evidence>
<protein>
    <recommendedName>
        <fullName evidence="3 5">Flagellar hook protein FlgE</fullName>
    </recommendedName>
</protein>
<dbReference type="Pfam" id="PF00460">
    <property type="entry name" value="Flg_bb_rod"/>
    <property type="match status" value="1"/>
</dbReference>
<dbReference type="EMBL" id="FUZT01000006">
    <property type="protein sequence ID" value="SKC74396.1"/>
    <property type="molecule type" value="Genomic_DNA"/>
</dbReference>
<dbReference type="AlphaFoldDB" id="A0A1T5LEC3"/>
<evidence type="ECO:0000313" key="10">
    <source>
        <dbReference type="EMBL" id="SKC74396.1"/>
    </source>
</evidence>
<evidence type="ECO:0000256" key="3">
    <source>
        <dbReference type="ARBA" id="ARBA00019015"/>
    </source>
</evidence>
<evidence type="ECO:0000259" key="6">
    <source>
        <dbReference type="Pfam" id="PF00460"/>
    </source>
</evidence>
<dbReference type="Proteomes" id="UP000190285">
    <property type="component" value="Unassembled WGS sequence"/>
</dbReference>
<dbReference type="GO" id="GO:0009425">
    <property type="term" value="C:bacterial-type flagellum basal body"/>
    <property type="evidence" value="ECO:0007669"/>
    <property type="project" value="UniProtKB-SubCell"/>
</dbReference>